<feature type="compositionally biased region" description="Basic and acidic residues" evidence="1">
    <location>
        <begin position="36"/>
        <end position="72"/>
    </location>
</feature>
<evidence type="ECO:0000256" key="1">
    <source>
        <dbReference type="SAM" id="MobiDB-lite"/>
    </source>
</evidence>
<evidence type="ECO:0000313" key="3">
    <source>
        <dbReference type="Proteomes" id="UP000006052"/>
    </source>
</evidence>
<dbReference type="HOGENOM" id="CLU_2462273_0_0_10"/>
<reference evidence="3" key="1">
    <citation type="journal article" date="2013" name="Stand. Genomic Sci.">
        <title>Complete genome sequence of the bile-resistant pigment-producing anaerobe Alistipes finegoldii type strain (AHN2437(T)).</title>
        <authorList>
            <person name="Mavromatis K."/>
            <person name="Stackebrandt E."/>
            <person name="Munk C."/>
            <person name="Lapidus A."/>
            <person name="Nolan M."/>
            <person name="Lucas S."/>
            <person name="Hammon N."/>
            <person name="Deshpande S."/>
            <person name="Cheng J.F."/>
            <person name="Tapia R."/>
            <person name="Goodwin L.A."/>
            <person name="Pitluck S."/>
            <person name="Liolios K."/>
            <person name="Pagani I."/>
            <person name="Ivanova N."/>
            <person name="Mikhailova N."/>
            <person name="Huntemann M."/>
            <person name="Pati A."/>
            <person name="Chen A."/>
            <person name="Palaniappan K."/>
            <person name="Land M."/>
            <person name="Hauser L."/>
            <person name="Rohde M."/>
            <person name="Gronow S."/>
            <person name="Goker M."/>
            <person name="Detter J.C."/>
            <person name="Bristow J."/>
            <person name="Eisen J.A."/>
            <person name="Markowitz V."/>
            <person name="Hugenholtz P."/>
            <person name="Kyrpides N.C."/>
            <person name="Klenk H.P."/>
            <person name="Woyke T."/>
        </authorList>
    </citation>
    <scope>NUCLEOTIDE SEQUENCE</scope>
    <source>
        <strain evidence="3">DSM 17242 / JCM 16770 / AHN 2437 / CCUG 46020 / CIP 107999</strain>
    </source>
</reference>
<protein>
    <submittedName>
        <fullName evidence="2">Uncharacterized protein</fullName>
    </submittedName>
</protein>
<name>I3YR95_ALIFI</name>
<accession>I3YR95</accession>
<evidence type="ECO:0000313" key="2">
    <source>
        <dbReference type="EMBL" id="AFL79513.1"/>
    </source>
</evidence>
<dbReference type="EMBL" id="CP003274">
    <property type="protein sequence ID" value="AFL79513.1"/>
    <property type="molecule type" value="Genomic_DNA"/>
</dbReference>
<dbReference type="KEGG" id="afd:Alfi_3285"/>
<organism evidence="2 3">
    <name type="scientific">Alistipes finegoldii (strain DSM 17242 / JCM 16770 / CCUG 46020 / CIP 107999 / KCTC 15236 / AHN 2437)</name>
    <dbReference type="NCBI Taxonomy" id="679935"/>
    <lineage>
        <taxon>Bacteria</taxon>
        <taxon>Pseudomonadati</taxon>
        <taxon>Bacteroidota</taxon>
        <taxon>Bacteroidia</taxon>
        <taxon>Bacteroidales</taxon>
        <taxon>Rikenellaceae</taxon>
        <taxon>Alistipes</taxon>
    </lineage>
</organism>
<dbReference type="STRING" id="679935.Alfi_3285"/>
<sequence>MVFFHMPIIIFLPHPKKWLLLFGTKTGQQYAPAYSGRRDCRPESRLKSRSGSRSESKLKSRPGTDRGADRKDRKDRKRGRQPYGFRQP</sequence>
<dbReference type="AlphaFoldDB" id="I3YR95"/>
<feature type="region of interest" description="Disordered" evidence="1">
    <location>
        <begin position="31"/>
        <end position="88"/>
    </location>
</feature>
<dbReference type="Proteomes" id="UP000006052">
    <property type="component" value="Chromosome"/>
</dbReference>
<proteinExistence type="predicted"/>
<gene>
    <name evidence="2" type="ordered locus">Alfi_3285</name>
</gene>